<dbReference type="EMBL" id="JXUW01000017">
    <property type="protein sequence ID" value="KJE76387.1"/>
    <property type="molecule type" value="Genomic_DNA"/>
</dbReference>
<dbReference type="Proteomes" id="UP000032336">
    <property type="component" value="Unassembled WGS sequence"/>
</dbReference>
<feature type="region of interest" description="Disordered" evidence="1">
    <location>
        <begin position="98"/>
        <end position="212"/>
    </location>
</feature>
<protein>
    <submittedName>
        <fullName evidence="2">Uncharacterized protein</fullName>
    </submittedName>
</protein>
<keyword evidence="3" id="KW-1185">Reference proteome</keyword>
<sequence>MKVVKLTRRGYVSAGGDDTTVMYPKQEQSDSMVNRAPFWAVLERTAALAEPEDRVQPPELVELVGDVSAVGPGDTRHVESDSQRPREVFAHIRELLGDVEGSDEAELGSSPGQDERGAQQEMVAARDGDDDGEIDSSQSGVARDGSHGDIQDVARDQSPGGAEGMTVQPTAGLLFEAVPAAPLADDAQSTTGPSEGVLDVEPELSSGGAGPMYEFGAHTTVIPGTEEFMNSLARKNRAFEHTGEIDTDLDRAADKLGWNRTDDDLIVKRKLFKKKKK</sequence>
<name>A0A0D8FVV9_9ACTN</name>
<evidence type="ECO:0000256" key="1">
    <source>
        <dbReference type="SAM" id="MobiDB-lite"/>
    </source>
</evidence>
<reference evidence="2 3" key="1">
    <citation type="submission" date="2015-01" db="EMBL/GenBank/DDBJ databases">
        <title>Draft genome of the acidophilic iron oxidizer Ferrimicrobium acidiphilum strain T23.</title>
        <authorList>
            <person name="Poehlein A."/>
            <person name="Eisen S."/>
            <person name="Schloemann M."/>
            <person name="Johnson B.D."/>
            <person name="Daniel R."/>
            <person name="Muehling M."/>
        </authorList>
    </citation>
    <scope>NUCLEOTIDE SEQUENCE [LARGE SCALE GENOMIC DNA]</scope>
    <source>
        <strain evidence="2 3">T23</strain>
    </source>
</reference>
<feature type="compositionally biased region" description="Basic and acidic residues" evidence="1">
    <location>
        <begin position="144"/>
        <end position="155"/>
    </location>
</feature>
<evidence type="ECO:0000313" key="3">
    <source>
        <dbReference type="Proteomes" id="UP000032336"/>
    </source>
</evidence>
<proteinExistence type="predicted"/>
<comment type="caution">
    <text evidence="2">The sequence shown here is derived from an EMBL/GenBank/DDBJ whole genome shotgun (WGS) entry which is preliminary data.</text>
</comment>
<dbReference type="AlphaFoldDB" id="A0A0D8FVV9"/>
<organism evidence="2 3">
    <name type="scientific">Ferrimicrobium acidiphilum DSM 19497</name>
    <dbReference type="NCBI Taxonomy" id="1121877"/>
    <lineage>
        <taxon>Bacteria</taxon>
        <taxon>Bacillati</taxon>
        <taxon>Actinomycetota</taxon>
        <taxon>Acidimicrobiia</taxon>
        <taxon>Acidimicrobiales</taxon>
        <taxon>Acidimicrobiaceae</taxon>
        <taxon>Ferrimicrobium</taxon>
    </lineage>
</organism>
<accession>A0A0D8FVV9</accession>
<evidence type="ECO:0000313" key="2">
    <source>
        <dbReference type="EMBL" id="KJE76387.1"/>
    </source>
</evidence>
<gene>
    <name evidence="2" type="ORF">FEAC_18710</name>
</gene>